<dbReference type="InterPro" id="IPR033467">
    <property type="entry name" value="Tesmin/TSO1-like_CXC"/>
</dbReference>
<evidence type="ECO:0000313" key="7">
    <source>
        <dbReference type="Proteomes" id="UP000075884"/>
    </source>
</evidence>
<dbReference type="STRING" id="7168.A0A182ND78"/>
<feature type="compositionally biased region" description="Polar residues" evidence="4">
    <location>
        <begin position="463"/>
        <end position="482"/>
    </location>
</feature>
<dbReference type="InterPro" id="IPR005172">
    <property type="entry name" value="CRC"/>
</dbReference>
<comment type="similarity">
    <text evidence="2">Belongs to the lin-54 family.</text>
</comment>
<name>A0A182ND78_9DIPT</name>
<keyword evidence="7" id="KW-1185">Reference proteome</keyword>
<evidence type="ECO:0000256" key="2">
    <source>
        <dbReference type="ARBA" id="ARBA00007267"/>
    </source>
</evidence>
<feature type="domain" description="CRC" evidence="5">
    <location>
        <begin position="510"/>
        <end position="623"/>
    </location>
</feature>
<reference evidence="7" key="1">
    <citation type="submission" date="2013-03" db="EMBL/GenBank/DDBJ databases">
        <title>The Genome Sequence of Anopheles dirus WRAIR2.</title>
        <authorList>
            <consortium name="The Broad Institute Genomics Platform"/>
            <person name="Neafsey D.E."/>
            <person name="Walton C."/>
            <person name="Walker B."/>
            <person name="Young S.K."/>
            <person name="Zeng Q."/>
            <person name="Gargeya S."/>
            <person name="Fitzgerald M."/>
            <person name="Haas B."/>
            <person name="Abouelleil A."/>
            <person name="Allen A.W."/>
            <person name="Alvarado L."/>
            <person name="Arachchi H.M."/>
            <person name="Berlin A.M."/>
            <person name="Chapman S.B."/>
            <person name="Gainer-Dewar J."/>
            <person name="Goldberg J."/>
            <person name="Griggs A."/>
            <person name="Gujja S."/>
            <person name="Hansen M."/>
            <person name="Howarth C."/>
            <person name="Imamovic A."/>
            <person name="Ireland A."/>
            <person name="Larimer J."/>
            <person name="McCowan C."/>
            <person name="Murphy C."/>
            <person name="Pearson M."/>
            <person name="Poon T.W."/>
            <person name="Priest M."/>
            <person name="Roberts A."/>
            <person name="Saif S."/>
            <person name="Shea T."/>
            <person name="Sisk P."/>
            <person name="Sykes S."/>
            <person name="Wortman J."/>
            <person name="Nusbaum C."/>
            <person name="Birren B."/>
        </authorList>
    </citation>
    <scope>NUCLEOTIDE SEQUENCE [LARGE SCALE GENOMIC DNA]</scope>
    <source>
        <strain evidence="7">WRAIR2</strain>
    </source>
</reference>
<dbReference type="EnsemblMetazoa" id="ADIR005592-RA">
    <property type="protein sequence ID" value="ADIR005592-PA"/>
    <property type="gene ID" value="ADIR005592"/>
</dbReference>
<dbReference type="SMART" id="SM01114">
    <property type="entry name" value="CXC"/>
    <property type="match status" value="2"/>
</dbReference>
<evidence type="ECO:0000256" key="1">
    <source>
        <dbReference type="ARBA" id="ARBA00004123"/>
    </source>
</evidence>
<proteinExistence type="inferred from homology"/>
<organism evidence="6 7">
    <name type="scientific">Anopheles dirus</name>
    <dbReference type="NCBI Taxonomy" id="7168"/>
    <lineage>
        <taxon>Eukaryota</taxon>
        <taxon>Metazoa</taxon>
        <taxon>Ecdysozoa</taxon>
        <taxon>Arthropoda</taxon>
        <taxon>Hexapoda</taxon>
        <taxon>Insecta</taxon>
        <taxon>Pterygota</taxon>
        <taxon>Neoptera</taxon>
        <taxon>Endopterygota</taxon>
        <taxon>Diptera</taxon>
        <taxon>Nematocera</taxon>
        <taxon>Culicoidea</taxon>
        <taxon>Culicidae</taxon>
        <taxon>Anophelinae</taxon>
        <taxon>Anopheles</taxon>
    </lineage>
</organism>
<sequence>MENMREIDTESYDGSEDLVEYTAEELEEEEELDRSNINIELDDLVDESSQQGESTEEEYYDDDDTSTRNQKAESANLKQAIQQAPAISVMNKIGGTSGSDRIAPKVMIIPQSTTTSGTTMKLLNSSRTSLPQTKATTSYRLINSDGTMIMNVSNKPSTAKKIISVSSPSSSQQSPAKVVLNANTRVMHIQPLSVPPSPSGATIKTMTVGKTITMKTIPGGAIKMVPQTTPTLPGGHGTVLRMTKPTLAQGVSLAGATKITKVNPSNGANELSKVIIKPNASSTALKKITPTSSAPLHAVTLPGGKGVQYVRLLNQRQNSAGGTVQKIVMQATGKSPNSNPISSANANTAGSSTASTSGSTLQAATPKIVLQSNRTYVVRNGAANMATVSAASGVSKSSVLPTNRKIILNAENMHTKDIVGSGTRFIITQDDGKEIHTVVQKSQLTGAIKEPFDSNAEEHEQELQLTGTENSGLSNPGRSSGASVKLIDVSEDTAQTLANTNYGFPDEAYKKRACNCTKSQCLKLYCDCFANGECCYNCNCKDCFNTYDHDYERQKAIRSTLERNPNAFKPKIGSIGSTDDGTRLHTKGCNCKRSGCLKNYCECYEGKIACSRCRNTEQFNAEYEYFSSNDVSRRSVDDGITSRNSTTVLSTKTELSPEARRSSSHVVGVKRAATYGDTDLSKLPPAKQPHNFMTMDVIEATVQCMVAQADECLKRGCNMRNSERLILEEYGRCLLEIKDFAFNTEN</sequence>
<dbReference type="PANTHER" id="PTHR12446:SF34">
    <property type="entry name" value="PROTEIN LIN-54 HOMOLOG"/>
    <property type="match status" value="1"/>
</dbReference>
<feature type="compositionally biased region" description="Low complexity" evidence="4">
    <location>
        <begin position="335"/>
        <end position="360"/>
    </location>
</feature>
<dbReference type="Proteomes" id="UP000075884">
    <property type="component" value="Unassembled WGS sequence"/>
</dbReference>
<protein>
    <submittedName>
        <fullName evidence="6">CRC domain-containing protein</fullName>
    </submittedName>
</protein>
<feature type="region of interest" description="Disordered" evidence="4">
    <location>
        <begin position="332"/>
        <end position="362"/>
    </location>
</feature>
<dbReference type="PROSITE" id="PS51634">
    <property type="entry name" value="CRC"/>
    <property type="match status" value="1"/>
</dbReference>
<feature type="compositionally biased region" description="Acidic residues" evidence="4">
    <location>
        <begin position="54"/>
        <end position="64"/>
    </location>
</feature>
<dbReference type="GO" id="GO:0005634">
    <property type="term" value="C:nucleus"/>
    <property type="evidence" value="ECO:0007669"/>
    <property type="project" value="UniProtKB-SubCell"/>
</dbReference>
<feature type="region of interest" description="Disordered" evidence="4">
    <location>
        <begin position="455"/>
        <end position="482"/>
    </location>
</feature>
<comment type="subcellular location">
    <subcellularLocation>
        <location evidence="1">Nucleus</location>
    </subcellularLocation>
</comment>
<feature type="region of interest" description="Disordered" evidence="4">
    <location>
        <begin position="23"/>
        <end position="70"/>
    </location>
</feature>
<dbReference type="AlphaFoldDB" id="A0A182ND78"/>
<feature type="compositionally biased region" description="Acidic residues" evidence="4">
    <location>
        <begin position="23"/>
        <end position="32"/>
    </location>
</feature>
<evidence type="ECO:0000313" key="6">
    <source>
        <dbReference type="EnsemblMetazoa" id="ADIR005592-PA"/>
    </source>
</evidence>
<dbReference type="PANTHER" id="PTHR12446">
    <property type="entry name" value="TESMIN/TSO1-RELATED"/>
    <property type="match status" value="1"/>
</dbReference>
<dbReference type="VEuPathDB" id="VectorBase:ADIR005592"/>
<keyword evidence="3" id="KW-0539">Nucleus</keyword>
<evidence type="ECO:0000256" key="4">
    <source>
        <dbReference type="SAM" id="MobiDB-lite"/>
    </source>
</evidence>
<dbReference type="GO" id="GO:0006355">
    <property type="term" value="P:regulation of DNA-templated transcription"/>
    <property type="evidence" value="ECO:0007669"/>
    <property type="project" value="TreeGrafter"/>
</dbReference>
<reference evidence="6" key="2">
    <citation type="submission" date="2020-05" db="UniProtKB">
        <authorList>
            <consortium name="EnsemblMetazoa"/>
        </authorList>
    </citation>
    <scope>IDENTIFICATION</scope>
    <source>
        <strain evidence="6">WRAIR2</strain>
    </source>
</reference>
<accession>A0A182ND78</accession>
<evidence type="ECO:0000259" key="5">
    <source>
        <dbReference type="PROSITE" id="PS51634"/>
    </source>
</evidence>
<dbReference type="InterPro" id="IPR028307">
    <property type="entry name" value="Lin-54_fam"/>
</dbReference>
<dbReference type="Pfam" id="PF03638">
    <property type="entry name" value="TCR"/>
    <property type="match status" value="2"/>
</dbReference>
<evidence type="ECO:0000256" key="3">
    <source>
        <dbReference type="ARBA" id="ARBA00023242"/>
    </source>
</evidence>